<protein>
    <submittedName>
        <fullName evidence="1">Uncharacterized protein</fullName>
    </submittedName>
</protein>
<evidence type="ECO:0000313" key="2">
    <source>
        <dbReference type="Proteomes" id="UP000481033"/>
    </source>
</evidence>
<dbReference type="AlphaFoldDB" id="A0A6M0RMU1"/>
<gene>
    <name evidence="1" type="ORF">DXZ20_15640</name>
</gene>
<accession>A0A6M0RMU1</accession>
<name>A0A6M0RMU1_9CYAN</name>
<evidence type="ECO:0000313" key="1">
    <source>
        <dbReference type="EMBL" id="NEZ57083.1"/>
    </source>
</evidence>
<keyword evidence="2" id="KW-1185">Reference proteome</keyword>
<sequence>MLTVLDEAEMWQLHAVVYQDDLRLILTEMFVGEPDDEQTDPNPTVQKLLQGSRPVEVKDESRMMLVRFPQSIAWQVVDESYTSWDDYEERDDTGVIQALSRSKYLDYVNANHGWYKDIIGSAKHYRVWTGDEVIDVVSCEKPVVELWEP</sequence>
<comment type="caution">
    <text evidence="1">The sequence shown here is derived from an EMBL/GenBank/DDBJ whole genome shotgun (WGS) entry which is preliminary data.</text>
</comment>
<organism evidence="1 2">
    <name type="scientific">Adonisia turfae CCMR0081</name>
    <dbReference type="NCBI Taxonomy" id="2292702"/>
    <lineage>
        <taxon>Bacteria</taxon>
        <taxon>Bacillati</taxon>
        <taxon>Cyanobacteriota</taxon>
        <taxon>Adonisia</taxon>
        <taxon>Adonisia turfae</taxon>
    </lineage>
</organism>
<dbReference type="EMBL" id="QXHD01000004">
    <property type="protein sequence ID" value="NEZ57083.1"/>
    <property type="molecule type" value="Genomic_DNA"/>
</dbReference>
<reference evidence="1 2" key="1">
    <citation type="journal article" date="2020" name="Microb. Ecol.">
        <title>Ecogenomics of the Marine Benthic Filamentous Cyanobacterium Adonisia.</title>
        <authorList>
            <person name="Walter J.M."/>
            <person name="Coutinho F.H."/>
            <person name="Leomil L."/>
            <person name="Hargreaves P.I."/>
            <person name="Campeao M.E."/>
            <person name="Vieira V.V."/>
            <person name="Silva B.S."/>
            <person name="Fistarol G.O."/>
            <person name="Salomon P.S."/>
            <person name="Sawabe T."/>
            <person name="Mino S."/>
            <person name="Hosokawa M."/>
            <person name="Miyashita H."/>
            <person name="Maruyama F."/>
            <person name="van Verk M.C."/>
            <person name="Dutilh B.E."/>
            <person name="Thompson C.C."/>
            <person name="Thompson F.L."/>
        </authorList>
    </citation>
    <scope>NUCLEOTIDE SEQUENCE [LARGE SCALE GENOMIC DNA]</scope>
    <source>
        <strain evidence="1 2">CCMR0081</strain>
    </source>
</reference>
<dbReference type="Proteomes" id="UP000481033">
    <property type="component" value="Unassembled WGS sequence"/>
</dbReference>
<proteinExistence type="predicted"/>